<sequence length="48" mass="5530">MNFAYLVSGLPEVYPQISLEKEDKTYGTLGGIFLTSIKWLNAHRPFQR</sequence>
<protein>
    <submittedName>
        <fullName evidence="1">Uncharacterized protein</fullName>
    </submittedName>
</protein>
<comment type="caution">
    <text evidence="1">The sequence shown here is derived from an EMBL/GenBank/DDBJ whole genome shotgun (WGS) entry which is preliminary data.</text>
</comment>
<dbReference type="EMBL" id="JACOFV010000017">
    <property type="protein sequence ID" value="MBC3863719.1"/>
    <property type="molecule type" value="Genomic_DNA"/>
</dbReference>
<proteinExistence type="predicted"/>
<gene>
    <name evidence="1" type="ORF">H8K32_16550</name>
</gene>
<evidence type="ECO:0000313" key="2">
    <source>
        <dbReference type="Proteomes" id="UP000634011"/>
    </source>
</evidence>
<name>A0A923HMM6_9BURK</name>
<dbReference type="Proteomes" id="UP000634011">
    <property type="component" value="Unassembled WGS sequence"/>
</dbReference>
<accession>A0A923HMM6</accession>
<reference evidence="1" key="1">
    <citation type="submission" date="2020-08" db="EMBL/GenBank/DDBJ databases">
        <title>Novel species isolated from subtropical streams in China.</title>
        <authorList>
            <person name="Lu H."/>
        </authorList>
    </citation>
    <scope>NUCLEOTIDE SEQUENCE</scope>
    <source>
        <strain evidence="1">KACC 12607</strain>
    </source>
</reference>
<dbReference type="AlphaFoldDB" id="A0A923HMM6"/>
<dbReference type="RefSeq" id="WP_186913667.1">
    <property type="nucleotide sequence ID" value="NZ_JACOFV010000017.1"/>
</dbReference>
<keyword evidence="2" id="KW-1185">Reference proteome</keyword>
<organism evidence="1 2">
    <name type="scientific">Undibacterium jejuense</name>
    <dbReference type="NCBI Taxonomy" id="1344949"/>
    <lineage>
        <taxon>Bacteria</taxon>
        <taxon>Pseudomonadati</taxon>
        <taxon>Pseudomonadota</taxon>
        <taxon>Betaproteobacteria</taxon>
        <taxon>Burkholderiales</taxon>
        <taxon>Oxalobacteraceae</taxon>
        <taxon>Undibacterium</taxon>
    </lineage>
</organism>
<evidence type="ECO:0000313" key="1">
    <source>
        <dbReference type="EMBL" id="MBC3863719.1"/>
    </source>
</evidence>